<dbReference type="Proteomes" id="UP000477386">
    <property type="component" value="Unassembled WGS sequence"/>
</dbReference>
<name>A0A6M0IG13_9BACT</name>
<accession>A0A6M0IG13</accession>
<dbReference type="RefSeq" id="WP_164036930.1">
    <property type="nucleotide sequence ID" value="NZ_JAAGNZ010000001.1"/>
</dbReference>
<dbReference type="EMBL" id="JAAGNZ010000001">
    <property type="protein sequence ID" value="NEU67230.1"/>
    <property type="molecule type" value="Genomic_DNA"/>
</dbReference>
<evidence type="ECO:0000313" key="2">
    <source>
        <dbReference type="Proteomes" id="UP000477386"/>
    </source>
</evidence>
<dbReference type="AlphaFoldDB" id="A0A6M0IG13"/>
<sequence>MKTTSKSRRGANLYPVLVDDVLKERSISSTLFTRKIEKATRIMSLVRAKQNEQQDAQ</sequence>
<protein>
    <submittedName>
        <fullName evidence="1">Uncharacterized protein</fullName>
    </submittedName>
</protein>
<keyword evidence="2" id="KW-1185">Reference proteome</keyword>
<reference evidence="1 2" key="1">
    <citation type="submission" date="2020-02" db="EMBL/GenBank/DDBJ databases">
        <title>Draft genome sequence of two Spirosoma agri KCTC 52727 and Spirosoma terrae KCTC 52035.</title>
        <authorList>
            <person name="Rojas J."/>
            <person name="Ambika Manirajan B."/>
            <person name="Ratering S."/>
            <person name="Suarez C."/>
            <person name="Schnell S."/>
        </authorList>
    </citation>
    <scope>NUCLEOTIDE SEQUENCE [LARGE SCALE GENOMIC DNA]</scope>
    <source>
        <strain evidence="1 2">KCTC 52727</strain>
    </source>
</reference>
<comment type="caution">
    <text evidence="1">The sequence shown here is derived from an EMBL/GenBank/DDBJ whole genome shotgun (WGS) entry which is preliminary data.</text>
</comment>
<organism evidence="1 2">
    <name type="scientific">Spirosoma agri</name>
    <dbReference type="NCBI Taxonomy" id="1987381"/>
    <lineage>
        <taxon>Bacteria</taxon>
        <taxon>Pseudomonadati</taxon>
        <taxon>Bacteroidota</taxon>
        <taxon>Cytophagia</taxon>
        <taxon>Cytophagales</taxon>
        <taxon>Cytophagaceae</taxon>
        <taxon>Spirosoma</taxon>
    </lineage>
</organism>
<evidence type="ECO:0000313" key="1">
    <source>
        <dbReference type="EMBL" id="NEU67230.1"/>
    </source>
</evidence>
<gene>
    <name evidence="1" type="ORF">GK091_10090</name>
</gene>
<proteinExistence type="predicted"/>